<dbReference type="STRING" id="669874.A0A1E4TTS9"/>
<feature type="compositionally biased region" description="Low complexity" evidence="1">
    <location>
        <begin position="10"/>
        <end position="21"/>
    </location>
</feature>
<dbReference type="GO" id="GO:0042274">
    <property type="term" value="P:ribosomal small subunit biogenesis"/>
    <property type="evidence" value="ECO:0007669"/>
    <property type="project" value="InterPro"/>
</dbReference>
<reference evidence="3" key="1">
    <citation type="submission" date="2016-05" db="EMBL/GenBank/DDBJ databases">
        <title>Comparative genomics of biotechnologically important yeasts.</title>
        <authorList>
            <consortium name="DOE Joint Genome Institute"/>
            <person name="Riley R."/>
            <person name="Haridas S."/>
            <person name="Wolfe K.H."/>
            <person name="Lopes M.R."/>
            <person name="Hittinger C.T."/>
            <person name="Goker M."/>
            <person name="Salamov A."/>
            <person name="Wisecaver J."/>
            <person name="Long T.M."/>
            <person name="Aerts A.L."/>
            <person name="Barry K."/>
            <person name="Choi C."/>
            <person name="Clum A."/>
            <person name="Coughlan A.Y."/>
            <person name="Deshpande S."/>
            <person name="Douglass A.P."/>
            <person name="Hanson S.J."/>
            <person name="Klenk H.-P."/>
            <person name="Labutti K."/>
            <person name="Lapidus A."/>
            <person name="Lindquist E."/>
            <person name="Lipzen A."/>
            <person name="Meier-Kolthoff J.P."/>
            <person name="Ohm R.A."/>
            <person name="Otillar R.P."/>
            <person name="Pangilinan J."/>
            <person name="Peng Y."/>
            <person name="Rokas A."/>
            <person name="Rosa C.A."/>
            <person name="Scheuner C."/>
            <person name="Sibirny A.A."/>
            <person name="Slot J.C."/>
            <person name="Stielow J.B."/>
            <person name="Sun H."/>
            <person name="Kurtzman C.P."/>
            <person name="Blackwell M."/>
            <person name="Grigoriev I.V."/>
            <person name="Jeffries T.W."/>
        </authorList>
    </citation>
    <scope>NUCLEOTIDE SEQUENCE [LARGE SCALE GENOMIC DNA]</scope>
    <source>
        <strain evidence="3">NRRL Y-2460</strain>
    </source>
</reference>
<proteinExistence type="predicted"/>
<feature type="region of interest" description="Disordered" evidence="1">
    <location>
        <begin position="1"/>
        <end position="22"/>
    </location>
</feature>
<dbReference type="InterPro" id="IPR022592">
    <property type="entry name" value="Nucleolar_19"/>
</dbReference>
<dbReference type="EMBL" id="KV454015">
    <property type="protein sequence ID" value="ODV95088.1"/>
    <property type="molecule type" value="Genomic_DNA"/>
</dbReference>
<keyword evidence="3" id="KW-1185">Reference proteome</keyword>
<dbReference type="AlphaFoldDB" id="A0A1E4TTS9"/>
<accession>A0A1E4TTS9</accession>
<organism evidence="2 3">
    <name type="scientific">Pachysolen tannophilus NRRL Y-2460</name>
    <dbReference type="NCBI Taxonomy" id="669874"/>
    <lineage>
        <taxon>Eukaryota</taxon>
        <taxon>Fungi</taxon>
        <taxon>Dikarya</taxon>
        <taxon>Ascomycota</taxon>
        <taxon>Saccharomycotina</taxon>
        <taxon>Pichiomycetes</taxon>
        <taxon>Pachysolenaceae</taxon>
        <taxon>Pachysolen</taxon>
    </lineage>
</organism>
<gene>
    <name evidence="2" type="ORF">PACTADRAFT_50912</name>
</gene>
<dbReference type="GO" id="GO:0030686">
    <property type="term" value="C:90S preribosome"/>
    <property type="evidence" value="ECO:0007669"/>
    <property type="project" value="InterPro"/>
</dbReference>
<name>A0A1E4TTS9_PACTA</name>
<evidence type="ECO:0000256" key="1">
    <source>
        <dbReference type="SAM" id="MobiDB-lite"/>
    </source>
</evidence>
<protein>
    <submittedName>
        <fullName evidence="2">Uncharacterized protein</fullName>
    </submittedName>
</protein>
<dbReference type="OrthoDB" id="4068385at2759"/>
<evidence type="ECO:0000313" key="2">
    <source>
        <dbReference type="EMBL" id="ODV95088.1"/>
    </source>
</evidence>
<dbReference type="Proteomes" id="UP000094236">
    <property type="component" value="Unassembled WGS sequence"/>
</dbReference>
<sequence length="160" mass="17994">MSWIKPLGNSSPSTAHVPSSSILKNEKENNFFQLPVIRQGSGLSLDESSNNKEEINTIGDFINGNKKISLLNKKKPINNNNNNNSSGIYKKKIINQNDNRATIALKNKMRKTSREISKKNRELNFLTKPAIISNNDVIDDSSDEEEKIVKSTKKKINLLI</sequence>
<dbReference type="Pfam" id="PF10863">
    <property type="entry name" value="NOP19"/>
    <property type="match status" value="1"/>
</dbReference>
<evidence type="ECO:0000313" key="3">
    <source>
        <dbReference type="Proteomes" id="UP000094236"/>
    </source>
</evidence>